<comment type="similarity">
    <text evidence="1">Belongs to the peptidase S28 family.</text>
</comment>
<sequence>MTKYNQTLLLFFVITAVFSCFSKVNAAAILSDLQARSIQSPQDGTTTPVTPKEPKAFYYNQTMDHFNKKSEKFFQKYYVNSTFYKESGPIFLYTPGESGIEPSITTFSFISELAANLSGLLINIEHRYYGESFPSDDFKYLTIDQALFDFANFIKNPPEVLKIPKDAKWITVGGSYAGNLATWMRKTFPKDVFAAYASSAPLEAKLDFFEFDQRVSKALPCAKNISDAFSFVFDPILTSGNESAILELKQTFGLEMIEDNRDFASALSHPTASIVQEYVPPQSSEQLDNILAICGPFAQAPESPETSAFIYTEGVKAFLNITGLTTPEAKIKAFATTAINAKGNRDLASFTYQYCTELGYYQTAPKNPLLSIRSKIIDISYYQGQCDFIFPGIVSSPMINRTNKKFGGFNGNFSKTIFVNGDMDPWTALSVSSDSVNPKTAEENSIFLIKGGSHVTEFDPPLPFDSDSLKESRIFVRDTLAKWLNE</sequence>
<protein>
    <submittedName>
        <fullName evidence="7">3156_t:CDS:1</fullName>
    </submittedName>
</protein>
<dbReference type="Pfam" id="PF05577">
    <property type="entry name" value="Peptidase_S28"/>
    <property type="match status" value="1"/>
</dbReference>
<gene>
    <name evidence="7" type="ORF">FCALED_LOCUS3137</name>
</gene>
<evidence type="ECO:0000256" key="3">
    <source>
        <dbReference type="ARBA" id="ARBA00022729"/>
    </source>
</evidence>
<dbReference type="EMBL" id="CAJVPQ010000525">
    <property type="protein sequence ID" value="CAG8489557.1"/>
    <property type="molecule type" value="Genomic_DNA"/>
</dbReference>
<keyword evidence="3 6" id="KW-0732">Signal</keyword>
<dbReference type="AlphaFoldDB" id="A0A9N8WNL9"/>
<keyword evidence="4" id="KW-0378">Hydrolase</keyword>
<dbReference type="GO" id="GO:0008239">
    <property type="term" value="F:dipeptidyl-peptidase activity"/>
    <property type="evidence" value="ECO:0007669"/>
    <property type="project" value="TreeGrafter"/>
</dbReference>
<dbReference type="InterPro" id="IPR008758">
    <property type="entry name" value="Peptidase_S28"/>
</dbReference>
<dbReference type="InterPro" id="IPR029058">
    <property type="entry name" value="AB_hydrolase_fold"/>
</dbReference>
<reference evidence="7" key="1">
    <citation type="submission" date="2021-06" db="EMBL/GenBank/DDBJ databases">
        <authorList>
            <person name="Kallberg Y."/>
            <person name="Tangrot J."/>
            <person name="Rosling A."/>
        </authorList>
    </citation>
    <scope>NUCLEOTIDE SEQUENCE</scope>
    <source>
        <strain evidence="7">UK204</strain>
    </source>
</reference>
<keyword evidence="8" id="KW-1185">Reference proteome</keyword>
<evidence type="ECO:0000313" key="7">
    <source>
        <dbReference type="EMBL" id="CAG8489557.1"/>
    </source>
</evidence>
<dbReference type="Proteomes" id="UP000789570">
    <property type="component" value="Unassembled WGS sequence"/>
</dbReference>
<evidence type="ECO:0000313" key="8">
    <source>
        <dbReference type="Proteomes" id="UP000789570"/>
    </source>
</evidence>
<proteinExistence type="inferred from homology"/>
<dbReference type="PROSITE" id="PS51257">
    <property type="entry name" value="PROKAR_LIPOPROTEIN"/>
    <property type="match status" value="1"/>
</dbReference>
<evidence type="ECO:0000256" key="6">
    <source>
        <dbReference type="SAM" id="SignalP"/>
    </source>
</evidence>
<dbReference type="Gene3D" id="1.20.120.980">
    <property type="entry name" value="Serine carboxypeptidase S28, SKS domain"/>
    <property type="match status" value="1"/>
</dbReference>
<accession>A0A9N8WNL9</accession>
<dbReference type="GO" id="GO:0006508">
    <property type="term" value="P:proteolysis"/>
    <property type="evidence" value="ECO:0007669"/>
    <property type="project" value="UniProtKB-KW"/>
</dbReference>
<dbReference type="PANTHER" id="PTHR11010">
    <property type="entry name" value="PROTEASE S28 PRO-X CARBOXYPEPTIDASE-RELATED"/>
    <property type="match status" value="1"/>
</dbReference>
<evidence type="ECO:0000256" key="5">
    <source>
        <dbReference type="ARBA" id="ARBA00023180"/>
    </source>
</evidence>
<dbReference type="OrthoDB" id="1735038at2759"/>
<dbReference type="SUPFAM" id="SSF53474">
    <property type="entry name" value="alpha/beta-Hydrolases"/>
    <property type="match status" value="1"/>
</dbReference>
<name>A0A9N8WNL9_9GLOM</name>
<keyword evidence="2" id="KW-0645">Protease</keyword>
<dbReference type="PANTHER" id="PTHR11010:SF117">
    <property type="entry name" value="SERINE PROTEASE 16"/>
    <property type="match status" value="1"/>
</dbReference>
<keyword evidence="5" id="KW-0325">Glycoprotein</keyword>
<organism evidence="7 8">
    <name type="scientific">Funneliformis caledonium</name>
    <dbReference type="NCBI Taxonomy" id="1117310"/>
    <lineage>
        <taxon>Eukaryota</taxon>
        <taxon>Fungi</taxon>
        <taxon>Fungi incertae sedis</taxon>
        <taxon>Mucoromycota</taxon>
        <taxon>Glomeromycotina</taxon>
        <taxon>Glomeromycetes</taxon>
        <taxon>Glomerales</taxon>
        <taxon>Glomeraceae</taxon>
        <taxon>Funneliformis</taxon>
    </lineage>
</organism>
<feature type="signal peptide" evidence="6">
    <location>
        <begin position="1"/>
        <end position="26"/>
    </location>
</feature>
<dbReference type="InterPro" id="IPR042269">
    <property type="entry name" value="Ser_carbopepase_S28_SKS"/>
</dbReference>
<comment type="caution">
    <text evidence="7">The sequence shown here is derived from an EMBL/GenBank/DDBJ whole genome shotgun (WGS) entry which is preliminary data.</text>
</comment>
<evidence type="ECO:0000256" key="4">
    <source>
        <dbReference type="ARBA" id="ARBA00022801"/>
    </source>
</evidence>
<feature type="chain" id="PRO_5040144314" evidence="6">
    <location>
        <begin position="27"/>
        <end position="486"/>
    </location>
</feature>
<dbReference type="GO" id="GO:0070008">
    <property type="term" value="F:serine-type exopeptidase activity"/>
    <property type="evidence" value="ECO:0007669"/>
    <property type="project" value="InterPro"/>
</dbReference>
<evidence type="ECO:0000256" key="2">
    <source>
        <dbReference type="ARBA" id="ARBA00022670"/>
    </source>
</evidence>
<evidence type="ECO:0000256" key="1">
    <source>
        <dbReference type="ARBA" id="ARBA00011079"/>
    </source>
</evidence>
<dbReference type="Gene3D" id="3.40.50.1820">
    <property type="entry name" value="alpha/beta hydrolase"/>
    <property type="match status" value="1"/>
</dbReference>